<evidence type="ECO:0000259" key="6">
    <source>
        <dbReference type="Pfam" id="PF13721"/>
    </source>
</evidence>
<reference evidence="7 8" key="1">
    <citation type="submission" date="2017-05" db="EMBL/GenBank/DDBJ databases">
        <title>Genome sequence of Candidatus Fukatsuia symbiotica and Candidatus Hamiltonella defensa from Acyrthosiphon pisum strain 5D.</title>
        <authorList>
            <person name="Patel V.A."/>
            <person name="Chevignon G."/>
            <person name="Russell J.A."/>
            <person name="Oliver K.M."/>
        </authorList>
    </citation>
    <scope>NUCLEOTIDE SEQUENCE [LARGE SCALE GENOMIC DNA]</scope>
    <source>
        <strain evidence="7 8">5D</strain>
    </source>
</reference>
<keyword evidence="2 5" id="KW-0812">Transmembrane</keyword>
<name>A0A2U8I6Q3_9GAMM</name>
<dbReference type="Pfam" id="PF13721">
    <property type="entry name" value="SecD-TM1"/>
    <property type="match status" value="1"/>
</dbReference>
<sequence>MIRFKTDVHLSNWQYLGLMVLTLLVVVIFLMPIMLPTKNTLKISSNQQGLMPPDGFSVYQYLDAQGIQFKSITPENDALVVSFESPEHQKKAMAVLNTLLPQGYDIVLSEARTPFNWLPNSISS</sequence>
<dbReference type="EMBL" id="CP021659">
    <property type="protein sequence ID" value="AWK14840.1"/>
    <property type="molecule type" value="Genomic_DNA"/>
</dbReference>
<dbReference type="STRING" id="1878942.GCA_900128755_01095"/>
<dbReference type="AlphaFoldDB" id="A0A2U8I6Q3"/>
<gene>
    <name evidence="7" type="ORF">CCS41_10740</name>
</gene>
<dbReference type="NCBIfam" id="NF007915">
    <property type="entry name" value="PRK10629.1"/>
    <property type="match status" value="1"/>
</dbReference>
<feature type="transmembrane region" description="Helical" evidence="5">
    <location>
        <begin position="13"/>
        <end position="35"/>
    </location>
</feature>
<accession>A0A2U8I6Q3</accession>
<evidence type="ECO:0000313" key="7">
    <source>
        <dbReference type="EMBL" id="AWK14840.1"/>
    </source>
</evidence>
<proteinExistence type="predicted"/>
<evidence type="ECO:0000256" key="5">
    <source>
        <dbReference type="SAM" id="Phobius"/>
    </source>
</evidence>
<feature type="domain" description="SecD export protein N-terminal TM" evidence="6">
    <location>
        <begin position="11"/>
        <end position="106"/>
    </location>
</feature>
<organism evidence="7 8">
    <name type="scientific">Candidatus Fukatsuia symbiotica</name>
    <dbReference type="NCBI Taxonomy" id="1878942"/>
    <lineage>
        <taxon>Bacteria</taxon>
        <taxon>Pseudomonadati</taxon>
        <taxon>Pseudomonadota</taxon>
        <taxon>Gammaproteobacteria</taxon>
        <taxon>Enterobacterales</taxon>
        <taxon>Yersiniaceae</taxon>
        <taxon>Candidatus Fukatsuia</taxon>
    </lineage>
</organism>
<dbReference type="InterPro" id="IPR027398">
    <property type="entry name" value="SecD-TM"/>
</dbReference>
<evidence type="ECO:0000256" key="2">
    <source>
        <dbReference type="ARBA" id="ARBA00022692"/>
    </source>
</evidence>
<dbReference type="OrthoDB" id="6414235at2"/>
<keyword evidence="8" id="KW-1185">Reference proteome</keyword>
<dbReference type="Proteomes" id="UP000261875">
    <property type="component" value="Chromosome"/>
</dbReference>
<keyword evidence="3 5" id="KW-1133">Transmembrane helix</keyword>
<evidence type="ECO:0000256" key="4">
    <source>
        <dbReference type="ARBA" id="ARBA00023136"/>
    </source>
</evidence>
<protein>
    <recommendedName>
        <fullName evidence="6">SecD export protein N-terminal TM domain-containing protein</fullName>
    </recommendedName>
</protein>
<evidence type="ECO:0000313" key="8">
    <source>
        <dbReference type="Proteomes" id="UP000261875"/>
    </source>
</evidence>
<keyword evidence="1" id="KW-1003">Cell membrane</keyword>
<dbReference type="Gene3D" id="3.30.70.260">
    <property type="match status" value="1"/>
</dbReference>
<dbReference type="KEGG" id="fsm:CCS41_10740"/>
<keyword evidence="4 5" id="KW-0472">Membrane</keyword>
<evidence type="ECO:0000256" key="1">
    <source>
        <dbReference type="ARBA" id="ARBA00022475"/>
    </source>
</evidence>
<dbReference type="RefSeq" id="WP_072550000.1">
    <property type="nucleotide sequence ID" value="NZ_CP021659.1"/>
</dbReference>
<evidence type="ECO:0000256" key="3">
    <source>
        <dbReference type="ARBA" id="ARBA00022989"/>
    </source>
</evidence>